<sequence length="519" mass="56355">MSQGQPPSGMGSMFPSFGQIPMPPDMNRAGVNDGQDMMFFDDSGMGNSMFLEANMQLNLENADRAGMSSNAFNQVPTSPINVGPGALAAQPSGSGTMDVARYQPTPGEENVPGAGPPPMGNFTMSQPASQLPGGSTLTEFTKRRNWPAKVVEELKDLLIILDQNGRVKHATPSVSALLGYSAEELNERLLRDQVHPDDCALFLSEFNECIATGHTLRLFFRLRKKDGSYAIFESVGHAHIAAARFAPNPNNQSPFCQAVFMMSRLYPAANAQLLDSFLEHKMENERLKRRISELKREEARDAEEATRSWRQSQEGRSDITPSEDTNMTPLTNATSNAYRNADSAAMPPPERPNLNPLNIALTRENLEGVTAGSKVDSIRDKMARYEGIDTIEMMTGLRYQDGERSRGITTGSHSPTLIKGDAGIAIPIDRDPRTGEKKKKLKVAEEYVCTDCGTLDSPEWRKGPAGPKTLCNACGLRWAKKEKKRNTVGGQNNSGSAATPIPGSGAMGGVMPMMDQGPG</sequence>
<feature type="region of interest" description="Disordered" evidence="7">
    <location>
        <begin position="1"/>
        <end position="20"/>
    </location>
</feature>
<dbReference type="SUPFAM" id="SSF55785">
    <property type="entry name" value="PYP-like sensor domain (PAS domain)"/>
    <property type="match status" value="1"/>
</dbReference>
<dbReference type="InterPro" id="IPR000014">
    <property type="entry name" value="PAS"/>
</dbReference>
<feature type="compositionally biased region" description="Polar residues" evidence="7">
    <location>
        <begin position="488"/>
        <end position="497"/>
    </location>
</feature>
<dbReference type="Pfam" id="PF08447">
    <property type="entry name" value="PAS_3"/>
    <property type="match status" value="1"/>
</dbReference>
<feature type="domain" description="GATA-type" evidence="9">
    <location>
        <begin position="443"/>
        <end position="476"/>
    </location>
</feature>
<feature type="region of interest" description="Disordered" evidence="7">
    <location>
        <begin position="483"/>
        <end position="519"/>
    </location>
</feature>
<dbReference type="AlphaFoldDB" id="A0A9W8Z488"/>
<dbReference type="PROSITE" id="PS50114">
    <property type="entry name" value="GATA_ZN_FINGER_2"/>
    <property type="match status" value="1"/>
</dbReference>
<evidence type="ECO:0000256" key="4">
    <source>
        <dbReference type="ARBA" id="ARBA00023015"/>
    </source>
</evidence>
<dbReference type="EMBL" id="JAPEVB010000001">
    <property type="protein sequence ID" value="KAJ4397453.1"/>
    <property type="molecule type" value="Genomic_DNA"/>
</dbReference>
<dbReference type="SMART" id="SM00401">
    <property type="entry name" value="ZnF_GATA"/>
    <property type="match status" value="1"/>
</dbReference>
<feature type="domain" description="PAS" evidence="8">
    <location>
        <begin position="143"/>
        <end position="213"/>
    </location>
</feature>
<reference evidence="10" key="1">
    <citation type="submission" date="2022-10" db="EMBL/GenBank/DDBJ databases">
        <title>Tapping the CABI collections for fungal endophytes: first genome assemblies for Collariella, Neodidymelliopsis, Ascochyta clinopodiicola, Didymella pomorum, Didymosphaeria variabile, Neocosmospora piperis and Neocucurbitaria cava.</title>
        <authorList>
            <person name="Hill R."/>
        </authorList>
    </citation>
    <scope>NUCLEOTIDE SEQUENCE</scope>
    <source>
        <strain evidence="10">IMI 355082</strain>
    </source>
</reference>
<feature type="compositionally biased region" description="Polar residues" evidence="7">
    <location>
        <begin position="318"/>
        <end position="333"/>
    </location>
</feature>
<feature type="region of interest" description="Disordered" evidence="7">
    <location>
        <begin position="296"/>
        <end position="333"/>
    </location>
</feature>
<dbReference type="InterPro" id="IPR013088">
    <property type="entry name" value="Znf_NHR/GATA"/>
</dbReference>
<dbReference type="OrthoDB" id="2162994at2759"/>
<dbReference type="Gene3D" id="3.30.450.20">
    <property type="entry name" value="PAS domain"/>
    <property type="match status" value="1"/>
</dbReference>
<dbReference type="GO" id="GO:0043565">
    <property type="term" value="F:sequence-specific DNA binding"/>
    <property type="evidence" value="ECO:0007669"/>
    <property type="project" value="InterPro"/>
</dbReference>
<evidence type="ECO:0000313" key="11">
    <source>
        <dbReference type="Proteomes" id="UP001140453"/>
    </source>
</evidence>
<dbReference type="SMART" id="SM00091">
    <property type="entry name" value="PAS"/>
    <property type="match status" value="1"/>
</dbReference>
<keyword evidence="4" id="KW-0805">Transcription regulation</keyword>
<dbReference type="InterPro" id="IPR013655">
    <property type="entry name" value="PAS_fold_3"/>
</dbReference>
<dbReference type="InterPro" id="IPR035965">
    <property type="entry name" value="PAS-like_dom_sf"/>
</dbReference>
<evidence type="ECO:0000256" key="3">
    <source>
        <dbReference type="ARBA" id="ARBA00022833"/>
    </source>
</evidence>
<dbReference type="Gene3D" id="3.30.50.10">
    <property type="entry name" value="Erythroid Transcription Factor GATA-1, subunit A"/>
    <property type="match status" value="1"/>
</dbReference>
<dbReference type="CDD" id="cd00130">
    <property type="entry name" value="PAS"/>
    <property type="match status" value="1"/>
</dbReference>
<name>A0A9W8Z488_9PEZI</name>
<proteinExistence type="predicted"/>
<keyword evidence="1" id="KW-0479">Metal-binding</keyword>
<keyword evidence="5" id="KW-0804">Transcription</keyword>
<dbReference type="PANTHER" id="PTHR47172:SF24">
    <property type="entry name" value="GATA ZINC FINGER DOMAIN-CONTAINING PROTEIN 14-RELATED"/>
    <property type="match status" value="1"/>
</dbReference>
<dbReference type="GO" id="GO:0008270">
    <property type="term" value="F:zinc ion binding"/>
    <property type="evidence" value="ECO:0007669"/>
    <property type="project" value="UniProtKB-KW"/>
</dbReference>
<keyword evidence="3" id="KW-0862">Zinc</keyword>
<dbReference type="PROSITE" id="PS00344">
    <property type="entry name" value="GATA_ZN_FINGER_1"/>
    <property type="match status" value="1"/>
</dbReference>
<evidence type="ECO:0000259" key="9">
    <source>
        <dbReference type="PROSITE" id="PS50114"/>
    </source>
</evidence>
<keyword evidence="11" id="KW-1185">Reference proteome</keyword>
<dbReference type="Proteomes" id="UP001140453">
    <property type="component" value="Unassembled WGS sequence"/>
</dbReference>
<evidence type="ECO:0000256" key="6">
    <source>
        <dbReference type="PROSITE-ProRule" id="PRU00094"/>
    </source>
</evidence>
<accession>A0A9W8Z488</accession>
<evidence type="ECO:0000313" key="10">
    <source>
        <dbReference type="EMBL" id="KAJ4397453.1"/>
    </source>
</evidence>
<feature type="compositionally biased region" description="Basic and acidic residues" evidence="7">
    <location>
        <begin position="296"/>
        <end position="317"/>
    </location>
</feature>
<dbReference type="SUPFAM" id="SSF57716">
    <property type="entry name" value="Glucocorticoid receptor-like (DNA-binding domain)"/>
    <property type="match status" value="1"/>
</dbReference>
<dbReference type="Pfam" id="PF00320">
    <property type="entry name" value="GATA"/>
    <property type="match status" value="1"/>
</dbReference>
<organism evidence="10 11">
    <name type="scientific">Gnomoniopsis smithogilvyi</name>
    <dbReference type="NCBI Taxonomy" id="1191159"/>
    <lineage>
        <taxon>Eukaryota</taxon>
        <taxon>Fungi</taxon>
        <taxon>Dikarya</taxon>
        <taxon>Ascomycota</taxon>
        <taxon>Pezizomycotina</taxon>
        <taxon>Sordariomycetes</taxon>
        <taxon>Sordariomycetidae</taxon>
        <taxon>Diaporthales</taxon>
        <taxon>Gnomoniaceae</taxon>
        <taxon>Gnomoniopsis</taxon>
    </lineage>
</organism>
<evidence type="ECO:0000259" key="8">
    <source>
        <dbReference type="PROSITE" id="PS50112"/>
    </source>
</evidence>
<dbReference type="NCBIfam" id="TIGR00229">
    <property type="entry name" value="sensory_box"/>
    <property type="match status" value="1"/>
</dbReference>
<dbReference type="InterPro" id="IPR000679">
    <property type="entry name" value="Znf_GATA"/>
</dbReference>
<protein>
    <submittedName>
        <fullName evidence="10">White collar 2 type of transcription factor</fullName>
    </submittedName>
</protein>
<evidence type="ECO:0000256" key="7">
    <source>
        <dbReference type="SAM" id="MobiDB-lite"/>
    </source>
</evidence>
<gene>
    <name evidence="10" type="primary">wc2_1</name>
    <name evidence="10" type="ORF">N0V93_001681</name>
</gene>
<dbReference type="GO" id="GO:0006355">
    <property type="term" value="P:regulation of DNA-templated transcription"/>
    <property type="evidence" value="ECO:0007669"/>
    <property type="project" value="InterPro"/>
</dbReference>
<dbReference type="CDD" id="cd00202">
    <property type="entry name" value="ZnF_GATA"/>
    <property type="match status" value="1"/>
</dbReference>
<evidence type="ECO:0000256" key="2">
    <source>
        <dbReference type="ARBA" id="ARBA00022771"/>
    </source>
</evidence>
<evidence type="ECO:0000256" key="1">
    <source>
        <dbReference type="ARBA" id="ARBA00022723"/>
    </source>
</evidence>
<comment type="caution">
    <text evidence="10">The sequence shown here is derived from an EMBL/GenBank/DDBJ whole genome shotgun (WGS) entry which is preliminary data.</text>
</comment>
<dbReference type="PROSITE" id="PS50112">
    <property type="entry name" value="PAS"/>
    <property type="match status" value="1"/>
</dbReference>
<dbReference type="PANTHER" id="PTHR47172">
    <property type="entry name" value="OS01G0976800 PROTEIN"/>
    <property type="match status" value="1"/>
</dbReference>
<evidence type="ECO:0000256" key="5">
    <source>
        <dbReference type="ARBA" id="ARBA00023163"/>
    </source>
</evidence>
<keyword evidence="2 6" id="KW-0863">Zinc-finger</keyword>